<comment type="caution">
    <text evidence="1">The sequence shown here is derived from an EMBL/GenBank/DDBJ whole genome shotgun (WGS) entry which is preliminary data.</text>
</comment>
<reference evidence="1" key="1">
    <citation type="submission" date="2019-10" db="EMBL/GenBank/DDBJ databases">
        <title>The sequence and de novo assembly of the wild yak genome.</title>
        <authorList>
            <person name="Liu Y."/>
        </authorList>
    </citation>
    <scope>NUCLEOTIDE SEQUENCE [LARGE SCALE GENOMIC DNA]</scope>
    <source>
        <strain evidence="1">WY2019</strain>
    </source>
</reference>
<accession>A0A6B0S821</accession>
<protein>
    <submittedName>
        <fullName evidence="1">Uncharacterized protein</fullName>
    </submittedName>
</protein>
<evidence type="ECO:0000313" key="1">
    <source>
        <dbReference type="EMBL" id="MXQ96244.1"/>
    </source>
</evidence>
<sequence>MPRKGMLGGAHKAEWELSFLVLDTRKAMGIGMSIKLLKLRVNIIKRCSLTSRKRRESRSLHVLLIGPPPRQASESDALCSDLGNLGPMSLKDLHYVFIAKISMHIERHPLVKGNEEVDLRADWMGLCQSYPDQDSKQITFAEIKPDNGNEVAQLKCVEPYNGFADAPVYLGKLPNPVVPSPLHLPSLYLLFLNQRFITMRVLFKRHGCHEFERAS</sequence>
<keyword evidence="2" id="KW-1185">Reference proteome</keyword>
<name>A0A6B0S821_9CETA</name>
<dbReference type="EMBL" id="VBQZ03000155">
    <property type="protein sequence ID" value="MXQ96244.1"/>
    <property type="molecule type" value="Genomic_DNA"/>
</dbReference>
<dbReference type="Proteomes" id="UP000322234">
    <property type="component" value="Unassembled WGS sequence"/>
</dbReference>
<dbReference type="AlphaFoldDB" id="A0A6B0S821"/>
<proteinExistence type="predicted"/>
<gene>
    <name evidence="1" type="ORF">E5288_WYG007895</name>
</gene>
<organism evidence="1 2">
    <name type="scientific">Bos mutus</name>
    <name type="common">wild yak</name>
    <dbReference type="NCBI Taxonomy" id="72004"/>
    <lineage>
        <taxon>Eukaryota</taxon>
        <taxon>Metazoa</taxon>
        <taxon>Chordata</taxon>
        <taxon>Craniata</taxon>
        <taxon>Vertebrata</taxon>
        <taxon>Euteleostomi</taxon>
        <taxon>Mammalia</taxon>
        <taxon>Eutheria</taxon>
        <taxon>Laurasiatheria</taxon>
        <taxon>Artiodactyla</taxon>
        <taxon>Ruminantia</taxon>
        <taxon>Pecora</taxon>
        <taxon>Bovidae</taxon>
        <taxon>Bovinae</taxon>
        <taxon>Bos</taxon>
    </lineage>
</organism>
<evidence type="ECO:0000313" key="2">
    <source>
        <dbReference type="Proteomes" id="UP000322234"/>
    </source>
</evidence>